<evidence type="ECO:0000256" key="1">
    <source>
        <dbReference type="ARBA" id="ARBA00004141"/>
    </source>
</evidence>
<accession>A0A9P5P220</accession>
<evidence type="ECO:0000256" key="5">
    <source>
        <dbReference type="SAM" id="Phobius"/>
    </source>
</evidence>
<evidence type="ECO:0000256" key="2">
    <source>
        <dbReference type="ARBA" id="ARBA00022692"/>
    </source>
</evidence>
<feature type="transmembrane region" description="Helical" evidence="5">
    <location>
        <begin position="83"/>
        <end position="105"/>
    </location>
</feature>
<proteinExistence type="predicted"/>
<dbReference type="EMBL" id="JADNYJ010000002">
    <property type="protein sequence ID" value="KAF8912981.1"/>
    <property type="molecule type" value="Genomic_DNA"/>
</dbReference>
<evidence type="ECO:0000256" key="3">
    <source>
        <dbReference type="ARBA" id="ARBA00022989"/>
    </source>
</evidence>
<gene>
    <name evidence="6" type="ORF">CPB84DRAFT_495877</name>
</gene>
<comment type="caution">
    <text evidence="6">The sequence shown here is derived from an EMBL/GenBank/DDBJ whole genome shotgun (WGS) entry which is preliminary data.</text>
</comment>
<dbReference type="PANTHER" id="PTHR23502">
    <property type="entry name" value="MAJOR FACILITATOR SUPERFAMILY"/>
    <property type="match status" value="1"/>
</dbReference>
<organism evidence="6 7">
    <name type="scientific">Gymnopilus junonius</name>
    <name type="common">Spectacular rustgill mushroom</name>
    <name type="synonym">Gymnopilus spectabilis subsp. junonius</name>
    <dbReference type="NCBI Taxonomy" id="109634"/>
    <lineage>
        <taxon>Eukaryota</taxon>
        <taxon>Fungi</taxon>
        <taxon>Dikarya</taxon>
        <taxon>Basidiomycota</taxon>
        <taxon>Agaricomycotina</taxon>
        <taxon>Agaricomycetes</taxon>
        <taxon>Agaricomycetidae</taxon>
        <taxon>Agaricales</taxon>
        <taxon>Agaricineae</taxon>
        <taxon>Hymenogastraceae</taxon>
        <taxon>Gymnopilus</taxon>
    </lineage>
</organism>
<keyword evidence="3 5" id="KW-1133">Transmembrane helix</keyword>
<dbReference type="OrthoDB" id="9986881at2759"/>
<keyword evidence="2 5" id="KW-0812">Transmembrane</keyword>
<dbReference type="AlphaFoldDB" id="A0A9P5P220"/>
<keyword evidence="7" id="KW-1185">Reference proteome</keyword>
<dbReference type="GO" id="GO:0005886">
    <property type="term" value="C:plasma membrane"/>
    <property type="evidence" value="ECO:0007669"/>
    <property type="project" value="TreeGrafter"/>
</dbReference>
<comment type="subcellular location">
    <subcellularLocation>
        <location evidence="1">Membrane</location>
        <topology evidence="1">Multi-pass membrane protein</topology>
    </subcellularLocation>
</comment>
<dbReference type="Proteomes" id="UP000724874">
    <property type="component" value="Unassembled WGS sequence"/>
</dbReference>
<sequence>MFALSFFWFAWTSFPHLSYWGPMLSGFPMRFSIQLIFLGLSNYVIDVPRLCPWTGRVLCRRQIFVLPPFCVAKLEWELECISVAASALASLTVIRSMFGAAFLLFADNMYEALNPRWASSVLGFIAILMIPIPFILKRYGPLLRKRSRFCPSYEDDEDERGASTTTK</sequence>
<dbReference type="PANTHER" id="PTHR23502:SF173">
    <property type="entry name" value="MFS-MULTIDRUG-RESISTANCE TRANSPORTER-RELATED"/>
    <property type="match status" value="1"/>
</dbReference>
<keyword evidence="4 5" id="KW-0472">Membrane</keyword>
<name>A0A9P5P220_GYMJU</name>
<feature type="transmembrane region" description="Helical" evidence="5">
    <location>
        <begin position="31"/>
        <end position="51"/>
    </location>
</feature>
<protein>
    <submittedName>
        <fullName evidence="6">Uncharacterized protein</fullName>
    </submittedName>
</protein>
<evidence type="ECO:0000313" key="6">
    <source>
        <dbReference type="EMBL" id="KAF8912981.1"/>
    </source>
</evidence>
<feature type="transmembrane region" description="Helical" evidence="5">
    <location>
        <begin position="117"/>
        <end position="136"/>
    </location>
</feature>
<evidence type="ECO:0000313" key="7">
    <source>
        <dbReference type="Proteomes" id="UP000724874"/>
    </source>
</evidence>
<evidence type="ECO:0000256" key="4">
    <source>
        <dbReference type="ARBA" id="ARBA00023136"/>
    </source>
</evidence>
<dbReference type="GO" id="GO:0022857">
    <property type="term" value="F:transmembrane transporter activity"/>
    <property type="evidence" value="ECO:0007669"/>
    <property type="project" value="TreeGrafter"/>
</dbReference>
<reference evidence="6" key="1">
    <citation type="submission" date="2020-11" db="EMBL/GenBank/DDBJ databases">
        <authorList>
            <consortium name="DOE Joint Genome Institute"/>
            <person name="Ahrendt S."/>
            <person name="Riley R."/>
            <person name="Andreopoulos W."/>
            <person name="LaButti K."/>
            <person name="Pangilinan J."/>
            <person name="Ruiz-duenas F.J."/>
            <person name="Barrasa J.M."/>
            <person name="Sanchez-Garcia M."/>
            <person name="Camarero S."/>
            <person name="Miyauchi S."/>
            <person name="Serrano A."/>
            <person name="Linde D."/>
            <person name="Babiker R."/>
            <person name="Drula E."/>
            <person name="Ayuso-Fernandez I."/>
            <person name="Pacheco R."/>
            <person name="Padilla G."/>
            <person name="Ferreira P."/>
            <person name="Barriuso J."/>
            <person name="Kellner H."/>
            <person name="Castanera R."/>
            <person name="Alfaro M."/>
            <person name="Ramirez L."/>
            <person name="Pisabarro A.G."/>
            <person name="Kuo A."/>
            <person name="Tritt A."/>
            <person name="Lipzen A."/>
            <person name="He G."/>
            <person name="Yan M."/>
            <person name="Ng V."/>
            <person name="Cullen D."/>
            <person name="Martin F."/>
            <person name="Rosso M.-N."/>
            <person name="Henrissat B."/>
            <person name="Hibbett D."/>
            <person name="Martinez A.T."/>
            <person name="Grigoriev I.V."/>
        </authorList>
    </citation>
    <scope>NUCLEOTIDE SEQUENCE</scope>
    <source>
        <strain evidence="6">AH 44721</strain>
    </source>
</reference>